<evidence type="ECO:0000313" key="2">
    <source>
        <dbReference type="EMBL" id="TXC81449.1"/>
    </source>
</evidence>
<gene>
    <name evidence="2" type="ORF">FRX97_05440</name>
</gene>
<dbReference type="PANTHER" id="PTHR11803">
    <property type="entry name" value="2-IMINOBUTANOATE/2-IMINOPROPANOATE DEAMINASE RIDA"/>
    <property type="match status" value="1"/>
</dbReference>
<name>A0A5C6V8P9_9FLAO</name>
<dbReference type="NCBIfam" id="TIGR00004">
    <property type="entry name" value="Rid family detoxifying hydrolase"/>
    <property type="match status" value="1"/>
</dbReference>
<dbReference type="Proteomes" id="UP000321168">
    <property type="component" value="Unassembled WGS sequence"/>
</dbReference>
<dbReference type="Pfam" id="PF01042">
    <property type="entry name" value="Ribonuc_L-PSP"/>
    <property type="match status" value="1"/>
</dbReference>
<organism evidence="2 3">
    <name type="scientific">Luteibaculum oceani</name>
    <dbReference type="NCBI Taxonomy" id="1294296"/>
    <lineage>
        <taxon>Bacteria</taxon>
        <taxon>Pseudomonadati</taxon>
        <taxon>Bacteroidota</taxon>
        <taxon>Flavobacteriia</taxon>
        <taxon>Flavobacteriales</taxon>
        <taxon>Luteibaculaceae</taxon>
        <taxon>Luteibaculum</taxon>
    </lineage>
</organism>
<dbReference type="InterPro" id="IPR006056">
    <property type="entry name" value="RidA"/>
</dbReference>
<dbReference type="InterPro" id="IPR006175">
    <property type="entry name" value="YjgF/YER057c/UK114"/>
</dbReference>
<dbReference type="CDD" id="cd00448">
    <property type="entry name" value="YjgF_YER057c_UK114_family"/>
    <property type="match status" value="1"/>
</dbReference>
<dbReference type="OrthoDB" id="9803101at2"/>
<keyword evidence="3" id="KW-1185">Reference proteome</keyword>
<accession>A0A5C6V8P9</accession>
<dbReference type="Gene3D" id="3.30.1330.40">
    <property type="entry name" value="RutC-like"/>
    <property type="match status" value="1"/>
</dbReference>
<dbReference type="FunFam" id="3.30.1330.40:FF:000001">
    <property type="entry name" value="L-PSP family endoribonuclease"/>
    <property type="match status" value="1"/>
</dbReference>
<evidence type="ECO:0000313" key="3">
    <source>
        <dbReference type="Proteomes" id="UP000321168"/>
    </source>
</evidence>
<dbReference type="SUPFAM" id="SSF55298">
    <property type="entry name" value="YjgF-like"/>
    <property type="match status" value="1"/>
</dbReference>
<dbReference type="RefSeq" id="WP_147014178.1">
    <property type="nucleotide sequence ID" value="NZ_VORB01000004.1"/>
</dbReference>
<dbReference type="InterPro" id="IPR035959">
    <property type="entry name" value="RutC-like_sf"/>
</dbReference>
<sequence>MAKKAFNSPNAPAAVGPYSHAAWAGDTLLISGQIALDLEGNLHTSDIKTETTRVLENVKTIIETAGLTMDHIVKCSIFLSDMDNFQSVNEVYATYFGENPPARECVAVKTLPKQVNVEISVIAHR</sequence>
<comment type="similarity">
    <text evidence="1">Belongs to the RutC family.</text>
</comment>
<protein>
    <submittedName>
        <fullName evidence="2">RidA family protein</fullName>
    </submittedName>
</protein>
<dbReference type="AlphaFoldDB" id="A0A5C6V8P9"/>
<reference evidence="2 3" key="1">
    <citation type="submission" date="2019-08" db="EMBL/GenBank/DDBJ databases">
        <title>Genome of Luteibaculum oceani JCM 18817.</title>
        <authorList>
            <person name="Bowman J.P."/>
        </authorList>
    </citation>
    <scope>NUCLEOTIDE SEQUENCE [LARGE SCALE GENOMIC DNA]</scope>
    <source>
        <strain evidence="2 3">JCM 18817</strain>
    </source>
</reference>
<evidence type="ECO:0000256" key="1">
    <source>
        <dbReference type="ARBA" id="ARBA00010552"/>
    </source>
</evidence>
<proteinExistence type="inferred from homology"/>
<dbReference type="GO" id="GO:0019239">
    <property type="term" value="F:deaminase activity"/>
    <property type="evidence" value="ECO:0007669"/>
    <property type="project" value="TreeGrafter"/>
</dbReference>
<dbReference type="EMBL" id="VORB01000004">
    <property type="protein sequence ID" value="TXC81449.1"/>
    <property type="molecule type" value="Genomic_DNA"/>
</dbReference>
<dbReference type="PANTHER" id="PTHR11803:SF58">
    <property type="entry name" value="PROTEIN HMF1-RELATED"/>
    <property type="match status" value="1"/>
</dbReference>
<dbReference type="GO" id="GO:0005829">
    <property type="term" value="C:cytosol"/>
    <property type="evidence" value="ECO:0007669"/>
    <property type="project" value="TreeGrafter"/>
</dbReference>
<comment type="caution">
    <text evidence="2">The sequence shown here is derived from an EMBL/GenBank/DDBJ whole genome shotgun (WGS) entry which is preliminary data.</text>
</comment>